<dbReference type="GO" id="GO:0000287">
    <property type="term" value="F:magnesium ion binding"/>
    <property type="evidence" value="ECO:0007669"/>
    <property type="project" value="InterPro"/>
</dbReference>
<gene>
    <name evidence="6" type="ORF">FSB75_09155</name>
</gene>
<dbReference type="OrthoDB" id="5187599at2"/>
<dbReference type="EC" id="3.6.1.1" evidence="2"/>
<dbReference type="PANTHER" id="PTHR10286">
    <property type="entry name" value="INORGANIC PYROPHOSPHATASE"/>
    <property type="match status" value="1"/>
</dbReference>
<accession>A0A5B8UHQ5</accession>
<evidence type="ECO:0000256" key="2">
    <source>
        <dbReference type="ARBA" id="ARBA00012146"/>
    </source>
</evidence>
<organism evidence="6 7">
    <name type="scientific">Flavisolibacter ginsenosidimutans</name>
    <dbReference type="NCBI Taxonomy" id="661481"/>
    <lineage>
        <taxon>Bacteria</taxon>
        <taxon>Pseudomonadati</taxon>
        <taxon>Bacteroidota</taxon>
        <taxon>Chitinophagia</taxon>
        <taxon>Chitinophagales</taxon>
        <taxon>Chitinophagaceae</taxon>
        <taxon>Flavisolibacter</taxon>
    </lineage>
</organism>
<dbReference type="EMBL" id="CP042433">
    <property type="protein sequence ID" value="QEC56053.1"/>
    <property type="molecule type" value="Genomic_DNA"/>
</dbReference>
<evidence type="ECO:0000256" key="1">
    <source>
        <dbReference type="ARBA" id="ARBA00001946"/>
    </source>
</evidence>
<keyword evidence="3" id="KW-0479">Metal-binding</keyword>
<evidence type="ECO:0000256" key="5">
    <source>
        <dbReference type="ARBA" id="ARBA00022842"/>
    </source>
</evidence>
<keyword evidence="7" id="KW-1185">Reference proteome</keyword>
<dbReference type="GO" id="GO:0004427">
    <property type="term" value="F:inorganic diphosphate phosphatase activity"/>
    <property type="evidence" value="ECO:0007669"/>
    <property type="project" value="UniProtKB-EC"/>
</dbReference>
<name>A0A5B8UHQ5_9BACT</name>
<protein>
    <recommendedName>
        <fullName evidence="2">inorganic diphosphatase</fullName>
        <ecNumber evidence="2">3.6.1.1</ecNumber>
    </recommendedName>
</protein>
<keyword evidence="5" id="KW-0460">Magnesium</keyword>
<evidence type="ECO:0000256" key="4">
    <source>
        <dbReference type="ARBA" id="ARBA00022801"/>
    </source>
</evidence>
<evidence type="ECO:0000313" key="6">
    <source>
        <dbReference type="EMBL" id="QEC56053.1"/>
    </source>
</evidence>
<dbReference type="GO" id="GO:0005737">
    <property type="term" value="C:cytoplasm"/>
    <property type="evidence" value="ECO:0007669"/>
    <property type="project" value="InterPro"/>
</dbReference>
<comment type="cofactor">
    <cofactor evidence="1">
        <name>Mg(2+)</name>
        <dbReference type="ChEBI" id="CHEBI:18420"/>
    </cofactor>
</comment>
<evidence type="ECO:0000313" key="7">
    <source>
        <dbReference type="Proteomes" id="UP000321204"/>
    </source>
</evidence>
<dbReference type="KEGG" id="fgg:FSB75_09155"/>
<dbReference type="GO" id="GO:0006796">
    <property type="term" value="P:phosphate-containing compound metabolic process"/>
    <property type="evidence" value="ECO:0007669"/>
    <property type="project" value="InterPro"/>
</dbReference>
<dbReference type="PROSITE" id="PS00387">
    <property type="entry name" value="PPASE"/>
    <property type="match status" value="1"/>
</dbReference>
<dbReference type="SUPFAM" id="SSF50324">
    <property type="entry name" value="Inorganic pyrophosphatase"/>
    <property type="match status" value="1"/>
</dbReference>
<dbReference type="RefSeq" id="WP_146785979.1">
    <property type="nucleotide sequence ID" value="NZ_BAABIO010000001.1"/>
</dbReference>
<dbReference type="AlphaFoldDB" id="A0A5B8UHQ5"/>
<dbReference type="Pfam" id="PF00719">
    <property type="entry name" value="Pyrophosphatase"/>
    <property type="match status" value="1"/>
</dbReference>
<sequence length="165" mass="18583">MKKNKKDSVDVVIETPKDCRNKYAWDEKEKVFRLKKILPLGSVFPFDFGFVPGTKGGDGDPLDVLVIMDEPAFPGCVLECRIVGVLKARQTERDKKTETNDRLIGVSVLSELYSDIEDINALSENILRQIEQFFVSYNQLAGKKFEPQGWAGAEEARKLIATART</sequence>
<keyword evidence="4" id="KW-0378">Hydrolase</keyword>
<dbReference type="InterPro" id="IPR036649">
    <property type="entry name" value="Pyrophosphatase_sf"/>
</dbReference>
<reference evidence="6 7" key="1">
    <citation type="journal article" date="2015" name="Int. J. Syst. Evol. Microbiol.">
        <title>Flavisolibacter ginsenosidimutans sp. nov., with ginsenoside-converting activity isolated from soil used for cultivating ginseng.</title>
        <authorList>
            <person name="Zhao Y."/>
            <person name="Liu Q."/>
            <person name="Kang M.S."/>
            <person name="Jin F."/>
            <person name="Yu H."/>
            <person name="Im W.T."/>
        </authorList>
    </citation>
    <scope>NUCLEOTIDE SEQUENCE [LARGE SCALE GENOMIC DNA]</scope>
    <source>
        <strain evidence="6 7">Gsoil 636</strain>
    </source>
</reference>
<evidence type="ECO:0000256" key="3">
    <source>
        <dbReference type="ARBA" id="ARBA00022723"/>
    </source>
</evidence>
<dbReference type="Proteomes" id="UP000321204">
    <property type="component" value="Chromosome"/>
</dbReference>
<dbReference type="Gene3D" id="3.90.80.10">
    <property type="entry name" value="Inorganic pyrophosphatase"/>
    <property type="match status" value="1"/>
</dbReference>
<proteinExistence type="predicted"/>
<dbReference type="InterPro" id="IPR008162">
    <property type="entry name" value="Pyrophosphatase"/>
</dbReference>